<name>A0A839RN72_9ACTN</name>
<evidence type="ECO:0000256" key="5">
    <source>
        <dbReference type="ARBA" id="ARBA00023163"/>
    </source>
</evidence>
<dbReference type="Proteomes" id="UP000567922">
    <property type="component" value="Unassembled WGS sequence"/>
</dbReference>
<dbReference type="CDD" id="cd00093">
    <property type="entry name" value="HTH_XRE"/>
    <property type="match status" value="1"/>
</dbReference>
<dbReference type="PROSITE" id="PS50943">
    <property type="entry name" value="HTH_CROC1"/>
    <property type="match status" value="1"/>
</dbReference>
<dbReference type="SUPFAM" id="SSF47413">
    <property type="entry name" value="lambda repressor-like DNA-binding domains"/>
    <property type="match status" value="1"/>
</dbReference>
<dbReference type="SMART" id="SM00530">
    <property type="entry name" value="HTH_XRE"/>
    <property type="match status" value="1"/>
</dbReference>
<dbReference type="Pfam" id="PF09856">
    <property type="entry name" value="ScfRs"/>
    <property type="match status" value="1"/>
</dbReference>
<dbReference type="InterPro" id="IPR010982">
    <property type="entry name" value="Lambda_DNA-bd_dom_sf"/>
</dbReference>
<dbReference type="GO" id="GO:0003677">
    <property type="term" value="F:DNA binding"/>
    <property type="evidence" value="ECO:0007669"/>
    <property type="project" value="UniProtKB-KW"/>
</dbReference>
<dbReference type="Pfam" id="PF01381">
    <property type="entry name" value="HTH_3"/>
    <property type="match status" value="1"/>
</dbReference>
<dbReference type="NCBIfam" id="NF038139">
    <property type="entry name" value="Reg_Aceta_RamB"/>
    <property type="match status" value="1"/>
</dbReference>
<comment type="similarity">
    <text evidence="1">Belongs to the short-chain fatty acyl-CoA assimilation regulator (ScfR) family.</text>
</comment>
<evidence type="ECO:0000256" key="4">
    <source>
        <dbReference type="ARBA" id="ARBA00023125"/>
    </source>
</evidence>
<dbReference type="Gene3D" id="1.10.260.40">
    <property type="entry name" value="lambda repressor-like DNA-binding domains"/>
    <property type="match status" value="1"/>
</dbReference>
<sequence>MAKTFVGARLRQLRAERGLSQVELAKMLDISASYLNQIEHDVRPLTVPVLLRITELFGVDATFFASQDTTRLIAEMREVLLDSEVGVDADAQEVASLVQTHPAIARAVVNLHRRYRNTTSQLAAATEDRYNDGSGSGAITMPHEEVRDYVYQRQNYFHELDTAAEQLTVQMRMHHADVRREIARRLERVHGVQIIKRIDLGDSVLHRYHPETRVMEISTHLSPGQQVFKFATELAYLECGELLDELVDEGNFSSDAARRLARVSLAKYFAAATMLPYRQFHEVAEDFKYDVERMSAFYSVSYESICHRLSTLQRPNLRGVPFSFVRVDRAGNMSKRQSATGFHFSSTGGTCPLWNVYETFAYPGKIMRQIAEMPDGRRYLWIARTVERRASRYGEPGKTFAIGLGCELRHAGRTVYADGLDISDSGTATPIGVGCRICERDTCPQRAFPAIGKDIDLNEHRSTISPYLVREDSRDRVRERIPDEEFAPHL</sequence>
<reference evidence="7 8" key="1">
    <citation type="submission" date="2020-08" db="EMBL/GenBank/DDBJ databases">
        <title>Sequencing the genomes of 1000 actinobacteria strains.</title>
        <authorList>
            <person name="Klenk H.-P."/>
        </authorList>
    </citation>
    <scope>NUCLEOTIDE SEQUENCE [LARGE SCALE GENOMIC DNA]</scope>
    <source>
        <strain evidence="7 8">DSM 45258</strain>
    </source>
</reference>
<dbReference type="InterPro" id="IPR001387">
    <property type="entry name" value="Cro/C1-type_HTH"/>
</dbReference>
<dbReference type="InterPro" id="IPR010359">
    <property type="entry name" value="IrrE_HExxH"/>
</dbReference>
<dbReference type="EMBL" id="JACHWS010000002">
    <property type="protein sequence ID" value="MBB3037516.1"/>
    <property type="molecule type" value="Genomic_DNA"/>
</dbReference>
<evidence type="ECO:0000259" key="6">
    <source>
        <dbReference type="PROSITE" id="PS50943"/>
    </source>
</evidence>
<gene>
    <name evidence="7" type="ORF">FHU29_001965</name>
</gene>
<dbReference type="FunFam" id="1.10.260.40:FF:000025">
    <property type="entry name" value="Cro/Cl family transcriptional regulator"/>
    <property type="match status" value="1"/>
</dbReference>
<dbReference type="AlphaFoldDB" id="A0A839RN72"/>
<feature type="domain" description="HTH cro/C1-type" evidence="6">
    <location>
        <begin position="10"/>
        <end position="64"/>
    </location>
</feature>
<accession>A0A839RN72</accession>
<evidence type="ECO:0000313" key="7">
    <source>
        <dbReference type="EMBL" id="MBB3037516.1"/>
    </source>
</evidence>
<evidence type="ECO:0000256" key="1">
    <source>
        <dbReference type="ARBA" id="ARBA00007227"/>
    </source>
</evidence>
<dbReference type="InterPro" id="IPR050807">
    <property type="entry name" value="TransReg_Diox_bact_type"/>
</dbReference>
<keyword evidence="3" id="KW-0805">Transcription regulation</keyword>
<evidence type="ECO:0000256" key="2">
    <source>
        <dbReference type="ARBA" id="ARBA00022491"/>
    </source>
</evidence>
<keyword evidence="5" id="KW-0804">Transcription</keyword>
<keyword evidence="2" id="KW-0678">Repressor</keyword>
<dbReference type="InterPro" id="IPR026281">
    <property type="entry name" value="HTH_RamB"/>
</dbReference>
<dbReference type="InterPro" id="IPR018653">
    <property type="entry name" value="ScfR_C"/>
</dbReference>
<dbReference type="GO" id="GO:0005829">
    <property type="term" value="C:cytosol"/>
    <property type="evidence" value="ECO:0007669"/>
    <property type="project" value="TreeGrafter"/>
</dbReference>
<keyword evidence="8" id="KW-1185">Reference proteome</keyword>
<dbReference type="RefSeq" id="WP_064441233.1">
    <property type="nucleotide sequence ID" value="NZ_BDDI01000012.1"/>
</dbReference>
<keyword evidence="4" id="KW-0238">DNA-binding</keyword>
<dbReference type="PANTHER" id="PTHR46797:SF23">
    <property type="entry name" value="HTH-TYPE TRANSCRIPTIONAL REGULATOR SUTR"/>
    <property type="match status" value="1"/>
</dbReference>
<evidence type="ECO:0000256" key="3">
    <source>
        <dbReference type="ARBA" id="ARBA00023015"/>
    </source>
</evidence>
<organism evidence="7 8">
    <name type="scientific">Hoyosella altamirensis</name>
    <dbReference type="NCBI Taxonomy" id="616997"/>
    <lineage>
        <taxon>Bacteria</taxon>
        <taxon>Bacillati</taxon>
        <taxon>Actinomycetota</taxon>
        <taxon>Actinomycetes</taxon>
        <taxon>Mycobacteriales</taxon>
        <taxon>Hoyosellaceae</taxon>
        <taxon>Hoyosella</taxon>
    </lineage>
</organism>
<dbReference type="GO" id="GO:0003700">
    <property type="term" value="F:DNA-binding transcription factor activity"/>
    <property type="evidence" value="ECO:0007669"/>
    <property type="project" value="TreeGrafter"/>
</dbReference>
<dbReference type="PANTHER" id="PTHR46797">
    <property type="entry name" value="HTH-TYPE TRANSCRIPTIONAL REGULATOR"/>
    <property type="match status" value="1"/>
</dbReference>
<evidence type="ECO:0000313" key="8">
    <source>
        <dbReference type="Proteomes" id="UP000567922"/>
    </source>
</evidence>
<comment type="caution">
    <text evidence="7">The sequence shown here is derived from an EMBL/GenBank/DDBJ whole genome shotgun (WGS) entry which is preliminary data.</text>
</comment>
<dbReference type="OrthoDB" id="9810578at2"/>
<dbReference type="PIRSF" id="PIRSF019251">
    <property type="entry name" value="Rv0465c"/>
    <property type="match status" value="1"/>
</dbReference>
<proteinExistence type="inferred from homology"/>
<dbReference type="Pfam" id="PF06114">
    <property type="entry name" value="Peptidase_M78"/>
    <property type="match status" value="1"/>
</dbReference>
<protein>
    <recommendedName>
        <fullName evidence="6">HTH cro/C1-type domain-containing protein</fullName>
    </recommendedName>
</protein>